<feature type="transmembrane region" description="Helical" evidence="7">
    <location>
        <begin position="178"/>
        <end position="197"/>
    </location>
</feature>
<dbReference type="SMART" id="SM00387">
    <property type="entry name" value="HATPase_c"/>
    <property type="match status" value="1"/>
</dbReference>
<dbReference type="SUPFAM" id="SSF47384">
    <property type="entry name" value="Homodimeric domain of signal transducing histidine kinase"/>
    <property type="match status" value="1"/>
</dbReference>
<dbReference type="InterPro" id="IPR036097">
    <property type="entry name" value="HisK_dim/P_sf"/>
</dbReference>
<keyword evidence="4" id="KW-0808">Transferase</keyword>
<keyword evidence="7" id="KW-0472">Membrane</keyword>
<dbReference type="EMBL" id="CP068046">
    <property type="protein sequence ID" value="QQR38721.1"/>
    <property type="molecule type" value="Genomic_DNA"/>
</dbReference>
<dbReference type="InterPro" id="IPR036890">
    <property type="entry name" value="HATPase_C_sf"/>
</dbReference>
<dbReference type="GO" id="GO:0016301">
    <property type="term" value="F:kinase activity"/>
    <property type="evidence" value="ECO:0007669"/>
    <property type="project" value="UniProtKB-KW"/>
</dbReference>
<keyword evidence="10" id="KW-1185">Reference proteome</keyword>
<dbReference type="RefSeq" id="WP_201631453.1">
    <property type="nucleotide sequence ID" value="NZ_CP068046.1"/>
</dbReference>
<keyword evidence="3" id="KW-0597">Phosphoprotein</keyword>
<dbReference type="PRINTS" id="PR00344">
    <property type="entry name" value="BCTRLSENSOR"/>
</dbReference>
<evidence type="ECO:0000259" key="8">
    <source>
        <dbReference type="PROSITE" id="PS50109"/>
    </source>
</evidence>
<evidence type="ECO:0000256" key="3">
    <source>
        <dbReference type="ARBA" id="ARBA00022553"/>
    </source>
</evidence>
<organism evidence="9 10">
    <name type="scientific">Devosia rhizoryzae</name>
    <dbReference type="NCBI Taxonomy" id="2774137"/>
    <lineage>
        <taxon>Bacteria</taxon>
        <taxon>Pseudomonadati</taxon>
        <taxon>Pseudomonadota</taxon>
        <taxon>Alphaproteobacteria</taxon>
        <taxon>Hyphomicrobiales</taxon>
        <taxon>Devosiaceae</taxon>
        <taxon>Devosia</taxon>
    </lineage>
</organism>
<dbReference type="CDD" id="cd00082">
    <property type="entry name" value="HisKA"/>
    <property type="match status" value="1"/>
</dbReference>
<dbReference type="SMART" id="SM00388">
    <property type="entry name" value="HisKA"/>
    <property type="match status" value="1"/>
</dbReference>
<sequence>MSLRPWMTRRFLVALVAMGILFALLIAASVRLLQSETRTVDYISEDMVWLSSQGQYEAIRYADALSSFARGQATIDEPQLRLDLLSSRITVLEDGETYRQMQQLGYADELTQFRVAVDDAVNRMVGLQPSHVAEITALHKEAQDLAADLRDVANAAMFAKRDHDKGVRDERRHTLFEVLGTLVATMAAGLLMAGVLVRDHRNMVSAESALERERQVSRLHRAFISVVSHQFRTPLAIIDASAQRMIRRGAQMDVTEIVQRADKIRAACLRLTRLMESTLNAARLEEGEITLNIRGCDPVSLLRTVIDSQPDQDQKRIELRMENVPGWIEADITLLEQAVQNLLSNALKYSPDGEPVLVAARRHGTDILISVTDKGVGIPPDEMDQLFRRFFRASTSEGIPGTGIGLSFVWQIMDLHHGTVDVRSTLGQGSTFTIRMPITQPVAKTGTRPPLPAEATAPS</sequence>
<dbReference type="Gene3D" id="1.10.287.130">
    <property type="match status" value="1"/>
</dbReference>
<dbReference type="PANTHER" id="PTHR43711:SF1">
    <property type="entry name" value="HISTIDINE KINASE 1"/>
    <property type="match status" value="1"/>
</dbReference>
<accession>A0ABX7C3Q9</accession>
<feature type="domain" description="Histidine kinase" evidence="8">
    <location>
        <begin position="226"/>
        <end position="440"/>
    </location>
</feature>
<dbReference type="CDD" id="cd00075">
    <property type="entry name" value="HATPase"/>
    <property type="match status" value="1"/>
</dbReference>
<name>A0ABX7C3Q9_9HYPH</name>
<dbReference type="Proteomes" id="UP000595857">
    <property type="component" value="Chromosome"/>
</dbReference>
<dbReference type="Pfam" id="PF02518">
    <property type="entry name" value="HATPase_c"/>
    <property type="match status" value="1"/>
</dbReference>
<keyword evidence="6" id="KW-0902">Two-component regulatory system</keyword>
<evidence type="ECO:0000256" key="5">
    <source>
        <dbReference type="ARBA" id="ARBA00022777"/>
    </source>
</evidence>
<comment type="catalytic activity">
    <reaction evidence="1">
        <text>ATP + protein L-histidine = ADP + protein N-phospho-L-histidine.</text>
        <dbReference type="EC" id="2.7.13.3"/>
    </reaction>
</comment>
<evidence type="ECO:0000313" key="10">
    <source>
        <dbReference type="Proteomes" id="UP000595857"/>
    </source>
</evidence>
<dbReference type="PANTHER" id="PTHR43711">
    <property type="entry name" value="TWO-COMPONENT HISTIDINE KINASE"/>
    <property type="match status" value="1"/>
</dbReference>
<dbReference type="Pfam" id="PF00512">
    <property type="entry name" value="HisKA"/>
    <property type="match status" value="1"/>
</dbReference>
<dbReference type="Gene3D" id="3.30.565.10">
    <property type="entry name" value="Histidine kinase-like ATPase, C-terminal domain"/>
    <property type="match status" value="1"/>
</dbReference>
<protein>
    <recommendedName>
        <fullName evidence="2">histidine kinase</fullName>
        <ecNumber evidence="2">2.7.13.3</ecNumber>
    </recommendedName>
</protein>
<dbReference type="InterPro" id="IPR005467">
    <property type="entry name" value="His_kinase_dom"/>
</dbReference>
<evidence type="ECO:0000256" key="7">
    <source>
        <dbReference type="SAM" id="Phobius"/>
    </source>
</evidence>
<proteinExistence type="predicted"/>
<evidence type="ECO:0000256" key="1">
    <source>
        <dbReference type="ARBA" id="ARBA00000085"/>
    </source>
</evidence>
<keyword evidence="7" id="KW-0812">Transmembrane</keyword>
<evidence type="ECO:0000256" key="2">
    <source>
        <dbReference type="ARBA" id="ARBA00012438"/>
    </source>
</evidence>
<reference evidence="9 10" key="1">
    <citation type="submission" date="2021-01" db="EMBL/GenBank/DDBJ databases">
        <title>Genome seq and assembly of Devosia sp. LEGU1.</title>
        <authorList>
            <person name="Chhetri G."/>
        </authorList>
    </citation>
    <scope>NUCLEOTIDE SEQUENCE [LARGE SCALE GENOMIC DNA]</scope>
    <source>
        <strain evidence="9 10">LEGU1</strain>
    </source>
</reference>
<evidence type="ECO:0000313" key="9">
    <source>
        <dbReference type="EMBL" id="QQR38721.1"/>
    </source>
</evidence>
<dbReference type="InterPro" id="IPR003661">
    <property type="entry name" value="HisK_dim/P_dom"/>
</dbReference>
<dbReference type="PROSITE" id="PS50109">
    <property type="entry name" value="HIS_KIN"/>
    <property type="match status" value="1"/>
</dbReference>
<keyword evidence="5 9" id="KW-0418">Kinase</keyword>
<keyword evidence="7" id="KW-1133">Transmembrane helix</keyword>
<dbReference type="EC" id="2.7.13.3" evidence="2"/>
<evidence type="ECO:0000256" key="4">
    <source>
        <dbReference type="ARBA" id="ARBA00022679"/>
    </source>
</evidence>
<evidence type="ECO:0000256" key="6">
    <source>
        <dbReference type="ARBA" id="ARBA00023012"/>
    </source>
</evidence>
<dbReference type="InterPro" id="IPR050736">
    <property type="entry name" value="Sensor_HK_Regulatory"/>
</dbReference>
<dbReference type="InterPro" id="IPR004358">
    <property type="entry name" value="Sig_transdc_His_kin-like_C"/>
</dbReference>
<dbReference type="InterPro" id="IPR003594">
    <property type="entry name" value="HATPase_dom"/>
</dbReference>
<gene>
    <name evidence="9" type="ORF">JI748_13270</name>
</gene>
<dbReference type="SUPFAM" id="SSF55874">
    <property type="entry name" value="ATPase domain of HSP90 chaperone/DNA topoisomerase II/histidine kinase"/>
    <property type="match status" value="1"/>
</dbReference>